<feature type="transmembrane region" description="Helical" evidence="1">
    <location>
        <begin position="12"/>
        <end position="31"/>
    </location>
</feature>
<keyword evidence="1" id="KW-0472">Membrane</keyword>
<evidence type="ECO:0000313" key="3">
    <source>
        <dbReference type="Proteomes" id="UP000016928"/>
    </source>
</evidence>
<keyword evidence="1" id="KW-0812">Transmembrane</keyword>
<organism evidence="2 3">
    <name type="scientific">Fusarium oxysporum f. sp. cubense (strain race 1)</name>
    <name type="common">Panama disease fungus</name>
    <dbReference type="NCBI Taxonomy" id="1229664"/>
    <lineage>
        <taxon>Eukaryota</taxon>
        <taxon>Fungi</taxon>
        <taxon>Dikarya</taxon>
        <taxon>Ascomycota</taxon>
        <taxon>Pezizomycotina</taxon>
        <taxon>Sordariomycetes</taxon>
        <taxon>Hypocreomycetidae</taxon>
        <taxon>Hypocreales</taxon>
        <taxon>Nectriaceae</taxon>
        <taxon>Fusarium</taxon>
        <taxon>Fusarium oxysporum species complex</taxon>
    </lineage>
</organism>
<dbReference type="EMBL" id="KB730484">
    <property type="protein sequence ID" value="ENH65616.1"/>
    <property type="molecule type" value="Genomic_DNA"/>
</dbReference>
<dbReference type="OMA" id="TAIDHMR"/>
<gene>
    <name evidence="2" type="ORF">FOC1_g10005147</name>
</gene>
<sequence length="94" mass="10241">MNAKALMATPWAGGASVFGIGLCPLSGNFLVPVRLRARESNEGQRHDRFVSGFTAIDHMRGKSNRLTSGSAIELSSETSHWCSMQRLCTGLWSE</sequence>
<reference evidence="3" key="1">
    <citation type="submission" date="2012-09" db="EMBL/GenBank/DDBJ databases">
        <title>Genome sequencing and comparative transcriptomics of race 1 and race 4 of banana pathogen: Fusarium oxysporum f. sp. cubense.</title>
        <authorList>
            <person name="Fang X."/>
            <person name="Huang J."/>
        </authorList>
    </citation>
    <scope>NUCLEOTIDE SEQUENCE [LARGE SCALE GENOMIC DNA]</scope>
    <source>
        <strain evidence="3">race 1</strain>
    </source>
</reference>
<evidence type="ECO:0000313" key="2">
    <source>
        <dbReference type="EMBL" id="ENH65616.1"/>
    </source>
</evidence>
<name>N4U9Z2_FUSC1</name>
<accession>N4U9Z2</accession>
<protein>
    <submittedName>
        <fullName evidence="2">Uncharacterized protein</fullName>
    </submittedName>
</protein>
<dbReference type="AlphaFoldDB" id="N4U9Z2"/>
<proteinExistence type="predicted"/>
<keyword evidence="1" id="KW-1133">Transmembrane helix</keyword>
<evidence type="ECO:0000256" key="1">
    <source>
        <dbReference type="SAM" id="Phobius"/>
    </source>
</evidence>
<dbReference type="VEuPathDB" id="FungiDB:FOC1_g10005147"/>
<reference evidence="3" key="2">
    <citation type="journal article" date="2014" name="PLoS ONE">
        <title>Genome and Transcriptome Analysis of the Fungal Pathogen Fusarium oxysporum f. sp. cubense Causing Banana Vascular Wilt Disease.</title>
        <authorList>
            <person name="Guo L."/>
            <person name="Han L."/>
            <person name="Yang L."/>
            <person name="Zeng H."/>
            <person name="Fan D."/>
            <person name="Zhu Y."/>
            <person name="Feng Y."/>
            <person name="Wang G."/>
            <person name="Peng C."/>
            <person name="Jiang X."/>
            <person name="Zhou D."/>
            <person name="Ni P."/>
            <person name="Liang C."/>
            <person name="Liu L."/>
            <person name="Wang J."/>
            <person name="Mao C."/>
            <person name="Fang X."/>
            <person name="Peng M."/>
            <person name="Huang J."/>
        </authorList>
    </citation>
    <scope>NUCLEOTIDE SEQUENCE [LARGE SCALE GENOMIC DNA]</scope>
    <source>
        <strain evidence="3">race 1</strain>
    </source>
</reference>
<dbReference type="HOGENOM" id="CLU_2589938_0_0_1"/>
<dbReference type="Proteomes" id="UP000016928">
    <property type="component" value="Unassembled WGS sequence"/>
</dbReference>